<dbReference type="AlphaFoldDB" id="C2EKU1"/>
<protein>
    <submittedName>
        <fullName evidence="1">Uncharacterized protein</fullName>
    </submittedName>
</protein>
<organism evidence="1 2">
    <name type="scientific">Lactobacillus ultunensis DSM 16047</name>
    <dbReference type="NCBI Taxonomy" id="525365"/>
    <lineage>
        <taxon>Bacteria</taxon>
        <taxon>Bacillati</taxon>
        <taxon>Bacillota</taxon>
        <taxon>Bacilli</taxon>
        <taxon>Lactobacillales</taxon>
        <taxon>Lactobacillaceae</taxon>
        <taxon>Lactobacillus</taxon>
    </lineage>
</organism>
<dbReference type="RefSeq" id="WP_007126449.1">
    <property type="nucleotide sequence ID" value="NZ_AZFO01000001.1"/>
</dbReference>
<dbReference type="STRING" id="525365.HMPREF0548_0259"/>
<reference evidence="1 2" key="1">
    <citation type="submission" date="2009-01" db="EMBL/GenBank/DDBJ databases">
        <authorList>
            <person name="Qin X."/>
            <person name="Bachman B."/>
            <person name="Battles P."/>
            <person name="Bell A."/>
            <person name="Bess C."/>
            <person name="Bickham C."/>
            <person name="Chaboub L."/>
            <person name="Chen D."/>
            <person name="Coyle M."/>
            <person name="Deiros D.R."/>
            <person name="Dinh H."/>
            <person name="Forbes L."/>
            <person name="Fowler G."/>
            <person name="Francisco L."/>
            <person name="Fu Q."/>
            <person name="Gubbala S."/>
            <person name="Hale W."/>
            <person name="Han Y."/>
            <person name="Hemphill L."/>
            <person name="Highlander S.K."/>
            <person name="Hirani K."/>
            <person name="Hogues M."/>
            <person name="Jackson L."/>
            <person name="Jakkamsetti A."/>
            <person name="Javaid M."/>
            <person name="Jiang H."/>
            <person name="Korchina V."/>
            <person name="Kovar C."/>
            <person name="Lara F."/>
            <person name="Lee S."/>
            <person name="Mata R."/>
            <person name="Mathew T."/>
            <person name="Moen C."/>
            <person name="Morales K."/>
            <person name="Munidasa M."/>
            <person name="Nazareth L."/>
            <person name="Ngo R."/>
            <person name="Nguyen L."/>
            <person name="Okwuonu G."/>
            <person name="Ongeri F."/>
            <person name="Patil S."/>
            <person name="Petrosino J."/>
            <person name="Pham C."/>
            <person name="Pham P."/>
            <person name="Pu L.-L."/>
            <person name="Puazo M."/>
            <person name="Raj R."/>
            <person name="Reid J."/>
            <person name="Rouhana J."/>
            <person name="Saada N."/>
            <person name="Shang Y."/>
            <person name="Simmons D."/>
            <person name="Thornton R."/>
            <person name="Warren J."/>
            <person name="Weissenberger G."/>
            <person name="Zhang J."/>
            <person name="Zhang L."/>
            <person name="Zhou C."/>
            <person name="Zhu D."/>
            <person name="Muzny D."/>
            <person name="Worley K."/>
            <person name="Gibbs R."/>
        </authorList>
    </citation>
    <scope>NUCLEOTIDE SEQUENCE [LARGE SCALE GENOMIC DNA]</scope>
    <source>
        <strain evidence="1 2">DSM 16047</strain>
    </source>
</reference>
<name>C2EKU1_9LACO</name>
<dbReference type="HOGENOM" id="CLU_2617639_0_0_9"/>
<dbReference type="Proteomes" id="UP000005583">
    <property type="component" value="Unassembled WGS sequence"/>
</dbReference>
<dbReference type="OrthoDB" id="2327265at2"/>
<gene>
    <name evidence="1" type="ORF">HMPREF0548_0259</name>
</gene>
<dbReference type="eggNOG" id="ENOG5030AY5">
    <property type="taxonomic scope" value="Bacteria"/>
</dbReference>
<sequence>MAKEIEPMDILMAPTHDDVILVKIIKWFKNYRKNSNGTLTVTFKKDTPKEILNLYEKNYTLFPKRLNYTPTANYELEK</sequence>
<comment type="caution">
    <text evidence="1">The sequence shown here is derived from an EMBL/GenBank/DDBJ whole genome shotgun (WGS) entry which is preliminary data.</text>
</comment>
<evidence type="ECO:0000313" key="1">
    <source>
        <dbReference type="EMBL" id="EEJ72798.1"/>
    </source>
</evidence>
<accession>C2EKU1</accession>
<evidence type="ECO:0000313" key="2">
    <source>
        <dbReference type="Proteomes" id="UP000005583"/>
    </source>
</evidence>
<proteinExistence type="predicted"/>
<dbReference type="EMBL" id="ACGU01000014">
    <property type="protein sequence ID" value="EEJ72798.1"/>
    <property type="molecule type" value="Genomic_DNA"/>
</dbReference>
<keyword evidence="2" id="KW-1185">Reference proteome</keyword>